<feature type="chain" id="PRO_5046264785" evidence="3">
    <location>
        <begin position="18"/>
        <end position="414"/>
    </location>
</feature>
<comment type="similarity">
    <text evidence="1">Belongs to the outer membrane factor (OMF) (TC 1.B.17) family.</text>
</comment>
<dbReference type="SUPFAM" id="SSF56954">
    <property type="entry name" value="Outer membrane efflux proteins (OEP)"/>
    <property type="match status" value="1"/>
</dbReference>
<evidence type="ECO:0000256" key="1">
    <source>
        <dbReference type="ARBA" id="ARBA00007613"/>
    </source>
</evidence>
<dbReference type="Gene3D" id="1.20.1600.10">
    <property type="entry name" value="Outer membrane efflux proteins (OEP)"/>
    <property type="match status" value="1"/>
</dbReference>
<dbReference type="InterPro" id="IPR003423">
    <property type="entry name" value="OMP_efflux"/>
</dbReference>
<dbReference type="PANTHER" id="PTHR30203:SF24">
    <property type="entry name" value="BLR4935 PROTEIN"/>
    <property type="match status" value="1"/>
</dbReference>
<dbReference type="RefSeq" id="WP_187320218.1">
    <property type="nucleotide sequence ID" value="NZ_JACSCY010000010.1"/>
</dbReference>
<sequence>MKRLLLFFLFLPLATQAQLPETLPLDTLLARVERVHPRLKQYDAQAKAADAYAAGARVWTAPRVGAGPFMVPYSANRRGEDMGMQSGGSVMVMAEQGLPNRARQRANESYLRSQANVERETRAYTRNQLRADVKQNYYDWLMLQKKLHVLEKTERLMEFALRSIELRYKYGGEKLSDAYRAQAAIQLHHVEEMELEGQLKERRANLNTLLVRDPQTLFYIDTTYHLRALDRSLDTTELSQARSDVRALDQSLVRNQLQQQLERTAARPEFSVQAQHMQGLGSMPNQYTVLGTMSVPFVPWASRQYKANVAGMQLENQALREQRADLLNQAAGKVEALNARRRAQYEQVLLYQQNVLPAVLKSYRATLLAYEQNTETFSAVLQAWETLRNTRLAAVDQEQQLLQLQVEFEREQEQ</sequence>
<gene>
    <name evidence="4" type="ORF">H8B15_13500</name>
</gene>
<protein>
    <submittedName>
        <fullName evidence="4">TolC family protein</fullName>
    </submittedName>
</protein>
<feature type="coiled-coil region" evidence="2">
    <location>
        <begin position="387"/>
        <end position="414"/>
    </location>
</feature>
<reference evidence="4 5" key="1">
    <citation type="submission" date="2020-08" db="EMBL/GenBank/DDBJ databases">
        <title>Hymenobacter sp.</title>
        <authorList>
            <person name="Kim M.K."/>
        </authorList>
    </citation>
    <scope>NUCLEOTIDE SEQUENCE [LARGE SCALE GENOMIC DNA]</scope>
    <source>
        <strain evidence="4 5">BT507</strain>
    </source>
</reference>
<keyword evidence="2" id="KW-0175">Coiled coil</keyword>
<organism evidence="4 5">
    <name type="scientific">Hymenobacter citatus</name>
    <dbReference type="NCBI Taxonomy" id="2763506"/>
    <lineage>
        <taxon>Bacteria</taxon>
        <taxon>Pseudomonadati</taxon>
        <taxon>Bacteroidota</taxon>
        <taxon>Cytophagia</taxon>
        <taxon>Cytophagales</taxon>
        <taxon>Hymenobacteraceae</taxon>
        <taxon>Hymenobacter</taxon>
    </lineage>
</organism>
<keyword evidence="3" id="KW-0732">Signal</keyword>
<name>A0ABR7MLH4_9BACT</name>
<dbReference type="InterPro" id="IPR010131">
    <property type="entry name" value="MdtP/NodT-like"/>
</dbReference>
<comment type="caution">
    <text evidence="4">The sequence shown here is derived from an EMBL/GenBank/DDBJ whole genome shotgun (WGS) entry which is preliminary data.</text>
</comment>
<proteinExistence type="inferred from homology"/>
<evidence type="ECO:0000313" key="5">
    <source>
        <dbReference type="Proteomes" id="UP000622017"/>
    </source>
</evidence>
<accession>A0ABR7MLH4</accession>
<feature type="coiled-coil region" evidence="2">
    <location>
        <begin position="302"/>
        <end position="329"/>
    </location>
</feature>
<keyword evidence="5" id="KW-1185">Reference proteome</keyword>
<evidence type="ECO:0000256" key="3">
    <source>
        <dbReference type="SAM" id="SignalP"/>
    </source>
</evidence>
<evidence type="ECO:0000313" key="4">
    <source>
        <dbReference type="EMBL" id="MBC6611944.1"/>
    </source>
</evidence>
<dbReference type="PANTHER" id="PTHR30203">
    <property type="entry name" value="OUTER MEMBRANE CATION EFFLUX PROTEIN"/>
    <property type="match status" value="1"/>
</dbReference>
<evidence type="ECO:0000256" key="2">
    <source>
        <dbReference type="SAM" id="Coils"/>
    </source>
</evidence>
<dbReference type="EMBL" id="JACSCY010000010">
    <property type="protein sequence ID" value="MBC6611944.1"/>
    <property type="molecule type" value="Genomic_DNA"/>
</dbReference>
<dbReference type="Pfam" id="PF02321">
    <property type="entry name" value="OEP"/>
    <property type="match status" value="1"/>
</dbReference>
<dbReference type="Proteomes" id="UP000622017">
    <property type="component" value="Unassembled WGS sequence"/>
</dbReference>
<feature type="signal peptide" evidence="3">
    <location>
        <begin position="1"/>
        <end position="17"/>
    </location>
</feature>